<dbReference type="EMBL" id="FXAT01000002">
    <property type="protein sequence ID" value="SMG26198.1"/>
    <property type="molecule type" value="Genomic_DNA"/>
</dbReference>
<dbReference type="SUPFAM" id="SSF49303">
    <property type="entry name" value="beta-Galactosidase/glucuronidase domain"/>
    <property type="match status" value="1"/>
</dbReference>
<evidence type="ECO:0000313" key="9">
    <source>
        <dbReference type="Proteomes" id="UP000193228"/>
    </source>
</evidence>
<dbReference type="PANTHER" id="PTHR43730">
    <property type="entry name" value="BETA-MANNOSIDASE"/>
    <property type="match status" value="1"/>
</dbReference>
<reference evidence="9" key="1">
    <citation type="submission" date="2017-04" db="EMBL/GenBank/DDBJ databases">
        <authorList>
            <person name="Varghese N."/>
            <person name="Submissions S."/>
        </authorList>
    </citation>
    <scope>NUCLEOTIDE SEQUENCE [LARGE SCALE GENOMIC DNA]</scope>
    <source>
        <strain evidence="9">LMG 29540</strain>
    </source>
</reference>
<proteinExistence type="inferred from homology"/>
<evidence type="ECO:0000259" key="7">
    <source>
        <dbReference type="Pfam" id="PF22666"/>
    </source>
</evidence>
<dbReference type="InterPro" id="IPR008979">
    <property type="entry name" value="Galactose-bd-like_sf"/>
</dbReference>
<dbReference type="InterPro" id="IPR006102">
    <property type="entry name" value="Ig-like_GH2"/>
</dbReference>
<evidence type="ECO:0000256" key="3">
    <source>
        <dbReference type="ARBA" id="ARBA00012754"/>
    </source>
</evidence>
<dbReference type="SUPFAM" id="SSF49785">
    <property type="entry name" value="Galactose-binding domain-like"/>
    <property type="match status" value="1"/>
</dbReference>
<dbReference type="GO" id="GO:0006516">
    <property type="term" value="P:glycoprotein catabolic process"/>
    <property type="evidence" value="ECO:0007669"/>
    <property type="project" value="TreeGrafter"/>
</dbReference>
<evidence type="ECO:0000256" key="5">
    <source>
        <dbReference type="ARBA" id="ARBA00023295"/>
    </source>
</evidence>
<dbReference type="PANTHER" id="PTHR43730:SF1">
    <property type="entry name" value="BETA-MANNOSIDASE"/>
    <property type="match status" value="1"/>
</dbReference>
<dbReference type="Proteomes" id="UP000193228">
    <property type="component" value="Unassembled WGS sequence"/>
</dbReference>
<evidence type="ECO:0000256" key="4">
    <source>
        <dbReference type="ARBA" id="ARBA00022801"/>
    </source>
</evidence>
<evidence type="ECO:0000313" key="8">
    <source>
        <dbReference type="EMBL" id="SMG26198.1"/>
    </source>
</evidence>
<comment type="similarity">
    <text evidence="2">Belongs to the glycosyl hydrolase 2 family.</text>
</comment>
<dbReference type="InterPro" id="IPR013783">
    <property type="entry name" value="Ig-like_fold"/>
</dbReference>
<evidence type="ECO:0000256" key="1">
    <source>
        <dbReference type="ARBA" id="ARBA00000829"/>
    </source>
</evidence>
<feature type="domain" description="Beta-mannosidase-like galactose-binding" evidence="7">
    <location>
        <begin position="94"/>
        <end position="205"/>
    </location>
</feature>
<evidence type="ECO:0000256" key="2">
    <source>
        <dbReference type="ARBA" id="ARBA00007401"/>
    </source>
</evidence>
<dbReference type="AlphaFoldDB" id="A0A1X7JES2"/>
<dbReference type="Pfam" id="PF22666">
    <property type="entry name" value="Glyco_hydro_2_N2"/>
    <property type="match status" value="1"/>
</dbReference>
<dbReference type="Gene3D" id="2.60.120.260">
    <property type="entry name" value="Galactose-binding domain-like"/>
    <property type="match status" value="1"/>
</dbReference>
<keyword evidence="4" id="KW-0378">Hydrolase</keyword>
<organism evidence="8 9">
    <name type="scientific">Paraburkholderia susongensis</name>
    <dbReference type="NCBI Taxonomy" id="1515439"/>
    <lineage>
        <taxon>Bacteria</taxon>
        <taxon>Pseudomonadati</taxon>
        <taxon>Pseudomonadota</taxon>
        <taxon>Betaproteobacteria</taxon>
        <taxon>Burkholderiales</taxon>
        <taxon>Burkholderiaceae</taxon>
        <taxon>Paraburkholderia</taxon>
    </lineage>
</organism>
<comment type="catalytic activity">
    <reaction evidence="1">
        <text>Hydrolysis of terminal, non-reducing beta-D-mannose residues in beta-D-mannosides.</text>
        <dbReference type="EC" id="3.2.1.25"/>
    </reaction>
</comment>
<dbReference type="EC" id="3.2.1.25" evidence="3"/>
<evidence type="ECO:0000259" key="6">
    <source>
        <dbReference type="Pfam" id="PF00703"/>
    </source>
</evidence>
<dbReference type="Gene3D" id="2.60.40.10">
    <property type="entry name" value="Immunoglobulins"/>
    <property type="match status" value="1"/>
</dbReference>
<dbReference type="InterPro" id="IPR036156">
    <property type="entry name" value="Beta-gal/glucu_dom_sf"/>
</dbReference>
<dbReference type="Gene3D" id="3.20.20.80">
    <property type="entry name" value="Glycosidases"/>
    <property type="match status" value="1"/>
</dbReference>
<dbReference type="InterPro" id="IPR054593">
    <property type="entry name" value="Beta-mannosidase-like_N2"/>
</dbReference>
<dbReference type="GO" id="GO:0005975">
    <property type="term" value="P:carbohydrate metabolic process"/>
    <property type="evidence" value="ECO:0007669"/>
    <property type="project" value="InterPro"/>
</dbReference>
<sequence>MDVLTLDPAADEGGAGRPLAAAHVSLWPQPVDTGWECISTPPFACASPADLPAGLNAASPGHGWLAAQVPGTVAGARRAAGLLDIDHPPPLAFDDHWYRVTLTGTGRRRLRLHGLATLAEVWLDDVKRLDSASMFVAHDLDIDLDGSATLALCFRSLTPALAAKRSRARWRPRLVSPPTLRNVRTTLLGHMPGWCPSIQAVGPWRPIELLSDAPHAFDTLDLASRLDHDDGVVSLTLRFLQPHDTATCRATFECADSVSSLQWHDAYTLTGSVRVPHAKRWWPHTHGEPTLYPLTLRLDDGSVVSHSLGSIGFRSVEVERGADGAGFALRVNGVPVFCRGACWTSADLVTLAGSEAQLRHTFELARAAGMNMLRVGGTMLYESDMFYALADEYGLLVWQDFALANFDYPNDAAFSALIEREASQFLTRTRRFAALAVLCGGSEVDQQAAMFGLPASMRAQPLFTELLPAVAMRERADVPYVSNSPSGGAWPFSTNEGVTHYYGVGAYQRPLDDVRRSQVRFAAECLAFANVPDDVTLNDALGTIHLHDPRWKAAVPRDPGAGWDFDDVRDHYLQTLYGVEPARLRYDDPARYLELSRAVVAELMGDVFAEWRRAGSSCGGGLVWQLQDLRPGAGWGLIDATGRPKSALHGLANALQPLQVVMTDEGLNGLDIHLINERAQTFCGQLELVCLREGSVKVISASCAVELEPHSVKRVSAAACLGQFFDFTHAYRFGPRAHDVTIATLRDAAGQVVSEAFHLPERRVHERHDLGLTIAAERGSDGGWQLVIEAKRFARFVHIIDPHYRAARDWFHLAPNRPCIVPLIPLSARASTGEMVARAASAEINADETYASPAGEVRAINALSAIFYG</sequence>
<dbReference type="GO" id="GO:0004567">
    <property type="term" value="F:beta-mannosidase activity"/>
    <property type="evidence" value="ECO:0007669"/>
    <property type="project" value="UniProtKB-EC"/>
</dbReference>
<protein>
    <recommendedName>
        <fullName evidence="3">beta-mannosidase</fullName>
        <ecNumber evidence="3">3.2.1.25</ecNumber>
    </recommendedName>
</protein>
<keyword evidence="5" id="KW-0326">Glycosidase</keyword>
<gene>
    <name evidence="8" type="ORF">SAMN06265784_102503</name>
</gene>
<dbReference type="SUPFAM" id="SSF51445">
    <property type="entry name" value="(Trans)glycosidases"/>
    <property type="match status" value="1"/>
</dbReference>
<dbReference type="Pfam" id="PF00703">
    <property type="entry name" value="Glyco_hydro_2"/>
    <property type="match status" value="1"/>
</dbReference>
<dbReference type="RefSeq" id="WP_085481633.1">
    <property type="nucleotide sequence ID" value="NZ_FXAT01000002.1"/>
</dbReference>
<feature type="domain" description="Glycoside hydrolase family 2 immunoglobulin-like beta-sandwich" evidence="6">
    <location>
        <begin position="224"/>
        <end position="314"/>
    </location>
</feature>
<name>A0A1X7JES2_9BURK</name>
<dbReference type="STRING" id="1515439.SAMN06265784_102503"/>
<dbReference type="OrthoDB" id="9758603at2"/>
<keyword evidence="9" id="KW-1185">Reference proteome</keyword>
<dbReference type="InterPro" id="IPR050887">
    <property type="entry name" value="Beta-mannosidase_GH2"/>
</dbReference>
<dbReference type="InterPro" id="IPR017853">
    <property type="entry name" value="GH"/>
</dbReference>
<accession>A0A1X7JES2</accession>